<evidence type="ECO:0000313" key="2">
    <source>
        <dbReference type="Ensembl" id="ENSPPYP00000037520.1"/>
    </source>
</evidence>
<organism evidence="2 3">
    <name type="scientific">Pongo abelii</name>
    <name type="common">Sumatran orangutan</name>
    <name type="synonym">Pongo pygmaeus abelii</name>
    <dbReference type="NCBI Taxonomy" id="9601"/>
    <lineage>
        <taxon>Eukaryota</taxon>
        <taxon>Metazoa</taxon>
        <taxon>Chordata</taxon>
        <taxon>Craniata</taxon>
        <taxon>Vertebrata</taxon>
        <taxon>Euteleostomi</taxon>
        <taxon>Mammalia</taxon>
        <taxon>Eutheria</taxon>
        <taxon>Euarchontoglires</taxon>
        <taxon>Primates</taxon>
        <taxon>Haplorrhini</taxon>
        <taxon>Catarrhini</taxon>
        <taxon>Hominidae</taxon>
        <taxon>Pongo</taxon>
    </lineage>
</organism>
<keyword evidence="1" id="KW-0812">Transmembrane</keyword>
<dbReference type="PANTHER" id="PTHR12138">
    <property type="entry name" value="PRIMATE-EXPANDED PROTEIN FAMILY"/>
    <property type="match status" value="1"/>
</dbReference>
<evidence type="ECO:0000256" key="1">
    <source>
        <dbReference type="SAM" id="Phobius"/>
    </source>
</evidence>
<dbReference type="GeneTree" id="ENSGT01150000287033"/>
<dbReference type="PANTHER" id="PTHR12138:SF133">
    <property type="entry name" value="SECRETED PROTEIN"/>
    <property type="match status" value="1"/>
</dbReference>
<feature type="transmembrane region" description="Helical" evidence="1">
    <location>
        <begin position="29"/>
        <end position="47"/>
    </location>
</feature>
<dbReference type="Proteomes" id="UP000001595">
    <property type="component" value="Chromosome 4"/>
</dbReference>
<protein>
    <submittedName>
        <fullName evidence="2">Uncharacterized protein</fullName>
    </submittedName>
</protein>
<keyword evidence="3" id="KW-1185">Reference proteome</keyword>
<reference evidence="2" key="2">
    <citation type="submission" date="2025-08" db="UniProtKB">
        <authorList>
            <consortium name="Ensembl"/>
        </authorList>
    </citation>
    <scope>IDENTIFICATION</scope>
</reference>
<dbReference type="AlphaFoldDB" id="A0A8I5TLG2"/>
<proteinExistence type="predicted"/>
<keyword evidence="1" id="KW-0472">Membrane</keyword>
<sequence length="159" mass="18004">MARCSLDLPGSSNPPTSASRVAGITGVHHHIWIIFIFLSFFFFFFFCRDKVSLCCPGWSQTPGLKRPSRLVLSKRWDCRCEPLHLTGRNSLLDWRLPGKDEVRSNAGGDWHTLDQSRESLSRCRLKNTSFCPTSKNPQNPAAAFFSCLTYLDSLITNFS</sequence>
<reference evidence="2 3" key="1">
    <citation type="submission" date="2008-02" db="EMBL/GenBank/DDBJ databases">
        <title>A 6x draft sequence assembly of the Pongo pygmaeus abelii genome.</title>
        <authorList>
            <person name="Wilson R.K."/>
            <person name="Mardis E."/>
        </authorList>
    </citation>
    <scope>NUCLEOTIDE SEQUENCE [LARGE SCALE GENOMIC DNA]</scope>
</reference>
<evidence type="ECO:0000313" key="3">
    <source>
        <dbReference type="Proteomes" id="UP000001595"/>
    </source>
</evidence>
<reference evidence="2" key="3">
    <citation type="submission" date="2025-09" db="UniProtKB">
        <authorList>
            <consortium name="Ensembl"/>
        </authorList>
    </citation>
    <scope>IDENTIFICATION</scope>
</reference>
<dbReference type="Ensembl" id="ENSPPYT00000051314.1">
    <property type="protein sequence ID" value="ENSPPYP00000037520.1"/>
    <property type="gene ID" value="ENSPPYG00000032653.1"/>
</dbReference>
<keyword evidence="1" id="KW-1133">Transmembrane helix</keyword>
<name>A0A8I5TLG2_PONAB</name>
<accession>A0A8I5TLG2</accession>
<dbReference type="PRINTS" id="PR02045">
    <property type="entry name" value="F138DOMAIN"/>
</dbReference>